<sequence length="131" mass="14935">MSEVAGSLKGDFEEKLEVEMEMLEEKVPWLDLVEKEEEWKTRVRWDLSFVASSEECLDGWVRASGGEVKGGGIIFRISRILLGVIPGDIMGKAVVNHLELMKDSIDNRWVVRKDDKEGTMVKGWRNNMDGH</sequence>
<comment type="caution">
    <text evidence="1">The sequence shown here is derived from an EMBL/GenBank/DDBJ whole genome shotgun (WGS) entry which is preliminary data.</text>
</comment>
<reference evidence="1" key="1">
    <citation type="journal article" date="2019" name="Sci. Rep.">
        <title>Draft genome of Tanacetum cinerariifolium, the natural source of mosquito coil.</title>
        <authorList>
            <person name="Yamashiro T."/>
            <person name="Shiraishi A."/>
            <person name="Satake H."/>
            <person name="Nakayama K."/>
        </authorList>
    </citation>
    <scope>NUCLEOTIDE SEQUENCE</scope>
</reference>
<proteinExistence type="predicted"/>
<evidence type="ECO:0000313" key="1">
    <source>
        <dbReference type="EMBL" id="GEW23578.1"/>
    </source>
</evidence>
<organism evidence="1">
    <name type="scientific">Tanacetum cinerariifolium</name>
    <name type="common">Dalmatian daisy</name>
    <name type="synonym">Chrysanthemum cinerariifolium</name>
    <dbReference type="NCBI Taxonomy" id="118510"/>
    <lineage>
        <taxon>Eukaryota</taxon>
        <taxon>Viridiplantae</taxon>
        <taxon>Streptophyta</taxon>
        <taxon>Embryophyta</taxon>
        <taxon>Tracheophyta</taxon>
        <taxon>Spermatophyta</taxon>
        <taxon>Magnoliopsida</taxon>
        <taxon>eudicotyledons</taxon>
        <taxon>Gunneridae</taxon>
        <taxon>Pentapetalae</taxon>
        <taxon>asterids</taxon>
        <taxon>campanulids</taxon>
        <taxon>Asterales</taxon>
        <taxon>Asteraceae</taxon>
        <taxon>Asteroideae</taxon>
        <taxon>Anthemideae</taxon>
        <taxon>Anthemidinae</taxon>
        <taxon>Tanacetum</taxon>
    </lineage>
</organism>
<gene>
    <name evidence="1" type="ORF">Tci_195554</name>
</gene>
<name>A0A699GTJ1_TANCI</name>
<dbReference type="AlphaFoldDB" id="A0A699GTJ1"/>
<protein>
    <submittedName>
        <fullName evidence="1">Uncharacterized protein</fullName>
    </submittedName>
</protein>
<dbReference type="EMBL" id="BKCJ010050262">
    <property type="protein sequence ID" value="GEW23578.1"/>
    <property type="molecule type" value="Genomic_DNA"/>
</dbReference>
<accession>A0A699GTJ1</accession>